<gene>
    <name evidence="1" type="ORF">EVA_22480</name>
</gene>
<accession>J9F3E0</accession>
<name>J9F3E0_9ZZZZ</name>
<dbReference type="AlphaFoldDB" id="J9F3E0"/>
<organism evidence="1">
    <name type="scientific">gut metagenome</name>
    <dbReference type="NCBI Taxonomy" id="749906"/>
    <lineage>
        <taxon>unclassified sequences</taxon>
        <taxon>metagenomes</taxon>
        <taxon>organismal metagenomes</taxon>
    </lineage>
</organism>
<reference evidence="1" key="1">
    <citation type="journal article" date="2012" name="PLoS ONE">
        <title>Gene sets for utilization of primary and secondary nutrition supplies in the distal gut of endangered iberian lynx.</title>
        <authorList>
            <person name="Alcaide M."/>
            <person name="Messina E."/>
            <person name="Richter M."/>
            <person name="Bargiela R."/>
            <person name="Peplies J."/>
            <person name="Huws S.A."/>
            <person name="Newbold C.J."/>
            <person name="Golyshin P.N."/>
            <person name="Simon M.A."/>
            <person name="Lopez G."/>
            <person name="Yakimov M.M."/>
            <person name="Ferrer M."/>
        </authorList>
    </citation>
    <scope>NUCLEOTIDE SEQUENCE</scope>
</reference>
<proteinExistence type="predicted"/>
<comment type="caution">
    <text evidence="1">The sequence shown here is derived from an EMBL/GenBank/DDBJ whole genome shotgun (WGS) entry which is preliminary data.</text>
</comment>
<protein>
    <submittedName>
        <fullName evidence="1">Uncharacterized protein</fullName>
    </submittedName>
</protein>
<sequence>MHISQGFPVEEVLREAERVAAGQEVSNVLLTARREQENERIFEEQVRLFTYFFGTSGLTDEERWKFVEDYFTGTPDGELIR</sequence>
<evidence type="ECO:0000313" key="1">
    <source>
        <dbReference type="EMBL" id="EJW89411.1"/>
    </source>
</evidence>
<dbReference type="EMBL" id="AMCI01009492">
    <property type="protein sequence ID" value="EJW89411.1"/>
    <property type="molecule type" value="Genomic_DNA"/>
</dbReference>